<keyword evidence="2" id="KW-0489">Methyltransferase</keyword>
<dbReference type="CDD" id="cd02440">
    <property type="entry name" value="AdoMet_MTases"/>
    <property type="match status" value="1"/>
</dbReference>
<dbReference type="InterPro" id="IPR029063">
    <property type="entry name" value="SAM-dependent_MTases_sf"/>
</dbReference>
<dbReference type="RefSeq" id="WP_108370375.1">
    <property type="nucleotide sequence ID" value="NZ_CP028811.1"/>
</dbReference>
<dbReference type="Gene3D" id="3.40.50.150">
    <property type="entry name" value="Vaccinia Virus protein VP39"/>
    <property type="match status" value="1"/>
</dbReference>
<protein>
    <submittedName>
        <fullName evidence="2">Methyltransferase</fullName>
    </submittedName>
</protein>
<feature type="domain" description="Methyltransferase type 12" evidence="1">
    <location>
        <begin position="68"/>
        <end position="160"/>
    </location>
</feature>
<dbReference type="GO" id="GO:0008168">
    <property type="term" value="F:methyltransferase activity"/>
    <property type="evidence" value="ECO:0007669"/>
    <property type="project" value="UniProtKB-KW"/>
</dbReference>
<dbReference type="Proteomes" id="UP000244193">
    <property type="component" value="Chromosome"/>
</dbReference>
<keyword evidence="3" id="KW-1185">Reference proteome</keyword>
<dbReference type="OrthoDB" id="9770553at2"/>
<evidence type="ECO:0000313" key="3">
    <source>
        <dbReference type="Proteomes" id="UP000244193"/>
    </source>
</evidence>
<proteinExistence type="predicted"/>
<evidence type="ECO:0000259" key="1">
    <source>
        <dbReference type="Pfam" id="PF08242"/>
    </source>
</evidence>
<name>A0A2S0RFC5_9FLAO</name>
<dbReference type="GO" id="GO:0032259">
    <property type="term" value="P:methylation"/>
    <property type="evidence" value="ECO:0007669"/>
    <property type="project" value="UniProtKB-KW"/>
</dbReference>
<dbReference type="Pfam" id="PF08242">
    <property type="entry name" value="Methyltransf_12"/>
    <property type="match status" value="1"/>
</dbReference>
<evidence type="ECO:0000313" key="2">
    <source>
        <dbReference type="EMBL" id="AWA29791.1"/>
    </source>
</evidence>
<dbReference type="SUPFAM" id="SSF53335">
    <property type="entry name" value="S-adenosyl-L-methionine-dependent methyltransferases"/>
    <property type="match status" value="1"/>
</dbReference>
<dbReference type="PANTHER" id="PTHR43861">
    <property type="entry name" value="TRANS-ACONITATE 2-METHYLTRANSFERASE-RELATED"/>
    <property type="match status" value="1"/>
</dbReference>
<dbReference type="KEGG" id="fmg:HYN48_06705"/>
<gene>
    <name evidence="2" type="ORF">HYN48_06705</name>
</gene>
<accession>A0A2S0RFC5</accession>
<keyword evidence="2" id="KW-0808">Transferase</keyword>
<dbReference type="EMBL" id="CP028811">
    <property type="protein sequence ID" value="AWA29791.1"/>
    <property type="molecule type" value="Genomic_DNA"/>
</dbReference>
<reference evidence="2 3" key="1">
    <citation type="submission" date="2018-04" db="EMBL/GenBank/DDBJ databases">
        <title>Genome sequencing of Flavobacterium sp. HYN0048.</title>
        <authorList>
            <person name="Yi H."/>
            <person name="Baek C."/>
        </authorList>
    </citation>
    <scope>NUCLEOTIDE SEQUENCE [LARGE SCALE GENOMIC DNA]</scope>
    <source>
        <strain evidence="2 3">HYN0048</strain>
    </source>
</reference>
<organism evidence="2 3">
    <name type="scientific">Flavobacterium magnum</name>
    <dbReference type="NCBI Taxonomy" id="2162713"/>
    <lineage>
        <taxon>Bacteria</taxon>
        <taxon>Pseudomonadati</taxon>
        <taxon>Bacteroidota</taxon>
        <taxon>Flavobacteriia</taxon>
        <taxon>Flavobacteriales</taxon>
        <taxon>Flavobacteriaceae</taxon>
        <taxon>Flavobacterium</taxon>
    </lineage>
</organism>
<dbReference type="AlphaFoldDB" id="A0A2S0RFC5"/>
<dbReference type="InterPro" id="IPR013217">
    <property type="entry name" value="Methyltransf_12"/>
</dbReference>
<sequence>MKTTSEILEINKKQKEFYNHIRQNRMTRIWAKIRNGVLNRVRKNIGIHDQVYDLHKVWFGDLSDKKVLDLGCFSGNNLSFYLAEHSKSYLGIDLSDKAISHLKEKIKKYPNAEARAVDFLSDEFSEADFDLIYAYGVLHHFPNVDVLIERLNEKLSPNGAIISYDPLQTSTPIWILRTLYRPFQSDAAWEWPFTRRTYRKFAASFRVIERHGLLGKSKWIVLLNMLPLSQPFKNRTGRNWHQQDWKKSAISDKDMFRCMHLTMWMQKQSR</sequence>